<dbReference type="PANTHER" id="PTHR30371:SF0">
    <property type="entry name" value="SEC-INDEPENDENT PROTEIN TRANSLOCASE PROTEIN TATC, CHLOROPLASTIC-RELATED"/>
    <property type="match status" value="1"/>
</dbReference>
<accession>S5DMV5</accession>
<proteinExistence type="predicted"/>
<comment type="subcellular location">
    <subcellularLocation>
        <location evidence="1">Membrane</location>
        <topology evidence="1">Multi-pass membrane protein</topology>
    </subcellularLocation>
</comment>
<keyword evidence="6 7" id="KW-0472">Membrane</keyword>
<evidence type="ECO:0000313" key="8">
    <source>
        <dbReference type="EMBL" id="AGQ18773.1"/>
    </source>
</evidence>
<dbReference type="Pfam" id="PF00902">
    <property type="entry name" value="TatC"/>
    <property type="match status" value="1"/>
</dbReference>
<dbReference type="EMBL" id="KC811112">
    <property type="protein sequence ID" value="AGQ18773.1"/>
    <property type="molecule type" value="Genomic_DNA"/>
</dbReference>
<evidence type="ECO:0000256" key="1">
    <source>
        <dbReference type="ARBA" id="ARBA00004141"/>
    </source>
</evidence>
<keyword evidence="5" id="KW-0811">Translocation</keyword>
<evidence type="ECO:0000256" key="7">
    <source>
        <dbReference type="SAM" id="Phobius"/>
    </source>
</evidence>
<feature type="transmembrane region" description="Helical" evidence="7">
    <location>
        <begin position="147"/>
        <end position="172"/>
    </location>
</feature>
<evidence type="ECO:0000256" key="2">
    <source>
        <dbReference type="ARBA" id="ARBA00022692"/>
    </source>
</evidence>
<dbReference type="GO" id="GO:0009977">
    <property type="term" value="F:proton motive force dependent protein transmembrane transporter activity"/>
    <property type="evidence" value="ECO:0007669"/>
    <property type="project" value="TreeGrafter"/>
</dbReference>
<evidence type="ECO:0000256" key="5">
    <source>
        <dbReference type="ARBA" id="ARBA00023010"/>
    </source>
</evidence>
<reference evidence="8" key="1">
    <citation type="journal article" date="2013" name="Sci. Rep.">
        <title>Metagenomics uncovers a new group of low GC and ultra-small marine Actinobacteria.</title>
        <authorList>
            <person name="Ghai R."/>
            <person name="Mizuno C.M."/>
            <person name="Picazo A."/>
            <person name="Camacho A."/>
            <person name="Rodriguez-Valera F."/>
        </authorList>
    </citation>
    <scope>NUCLEOTIDE SEQUENCE</scope>
</reference>
<protein>
    <submittedName>
        <fullName evidence="8">Sec-independent protein secretion pathway component TatC</fullName>
    </submittedName>
</protein>
<feature type="transmembrane region" description="Helical" evidence="7">
    <location>
        <begin position="184"/>
        <end position="201"/>
    </location>
</feature>
<dbReference type="GO" id="GO:0033281">
    <property type="term" value="C:TAT protein transport complex"/>
    <property type="evidence" value="ECO:0007669"/>
    <property type="project" value="TreeGrafter"/>
</dbReference>
<feature type="transmembrane region" description="Helical" evidence="7">
    <location>
        <begin position="12"/>
        <end position="32"/>
    </location>
</feature>
<evidence type="ECO:0000256" key="6">
    <source>
        <dbReference type="ARBA" id="ARBA00023136"/>
    </source>
</evidence>
<evidence type="ECO:0000256" key="3">
    <source>
        <dbReference type="ARBA" id="ARBA00022927"/>
    </source>
</evidence>
<feature type="transmembrane region" description="Helical" evidence="7">
    <location>
        <begin position="207"/>
        <end position="226"/>
    </location>
</feature>
<dbReference type="InterPro" id="IPR002033">
    <property type="entry name" value="TatC"/>
</dbReference>
<dbReference type="PRINTS" id="PR01840">
    <property type="entry name" value="TATCFAMILY"/>
</dbReference>
<sequence>MKKPFFEHLKELNLRIVFSFSLIVVLSIFIYAKYSFFIEVLNEPLINAGYDKSNIFALTIYEGFQVKITNVFLISLILLLPLTIFNLSFFFKPAVIDLSWLSFVLYNLFFTIFYYLGVYAALNLSSYGIEFLLSFNENEVILRSQNYYQFIIRLTFLFAITFQLPLITLFLLNKNLLNIHFLTTNRPELFIFILILSAIVTPTGDPVTLFAFTIPLYLLIEIVIFIHKKTSK</sequence>
<dbReference type="AlphaFoldDB" id="S5DMV5"/>
<keyword evidence="3" id="KW-0653">Protein transport</keyword>
<keyword evidence="3" id="KW-0813">Transport</keyword>
<dbReference type="PANTHER" id="PTHR30371">
    <property type="entry name" value="SEC-INDEPENDENT PROTEIN TRANSLOCASE PROTEIN TATC"/>
    <property type="match status" value="1"/>
</dbReference>
<dbReference type="GO" id="GO:0043953">
    <property type="term" value="P:protein transport by the Tat complex"/>
    <property type="evidence" value="ECO:0007669"/>
    <property type="project" value="TreeGrafter"/>
</dbReference>
<organism evidence="8">
    <name type="scientific">Candidatus Actinomarina minuta</name>
    <dbReference type="NCBI Taxonomy" id="1389454"/>
    <lineage>
        <taxon>Bacteria</taxon>
        <taxon>Bacillati</taxon>
        <taxon>Actinomycetota</taxon>
        <taxon>Actinomycetes</taxon>
        <taxon>Candidatus Actinomarinidae</taxon>
        <taxon>Candidatus Actinomarinales</taxon>
        <taxon>Candidatus Actinomarineae</taxon>
        <taxon>Candidatus Actinomarinaceae</taxon>
        <taxon>Candidatus Actinomarina</taxon>
    </lineage>
</organism>
<feature type="transmembrane region" description="Helical" evidence="7">
    <location>
        <begin position="71"/>
        <end position="91"/>
    </location>
</feature>
<name>S5DMV5_9ACTN</name>
<dbReference type="PROSITE" id="PS01218">
    <property type="entry name" value="TATC"/>
    <property type="match status" value="1"/>
</dbReference>
<keyword evidence="2 7" id="KW-0812">Transmembrane</keyword>
<dbReference type="GO" id="GO:0065002">
    <property type="term" value="P:intracellular protein transmembrane transport"/>
    <property type="evidence" value="ECO:0007669"/>
    <property type="project" value="TreeGrafter"/>
</dbReference>
<evidence type="ECO:0000256" key="4">
    <source>
        <dbReference type="ARBA" id="ARBA00022989"/>
    </source>
</evidence>
<keyword evidence="4 7" id="KW-1133">Transmembrane helix</keyword>
<feature type="transmembrane region" description="Helical" evidence="7">
    <location>
        <begin position="103"/>
        <end position="127"/>
    </location>
</feature>
<dbReference type="InterPro" id="IPR019820">
    <property type="entry name" value="Sec-indep_translocase_CS"/>
</dbReference>